<dbReference type="RefSeq" id="WP_115564589.1">
    <property type="nucleotide sequence ID" value="NZ_QRGR01000005.1"/>
</dbReference>
<dbReference type="Pfam" id="PF03460">
    <property type="entry name" value="NIR_SIR_ferr"/>
    <property type="match status" value="2"/>
</dbReference>
<dbReference type="Gene3D" id="3.30.413.10">
    <property type="entry name" value="Sulfite Reductase Hemoprotein, domain 1"/>
    <property type="match status" value="2"/>
</dbReference>
<feature type="domain" description="Nitrite/sulphite reductase 4Fe-4S" evidence="7">
    <location>
        <begin position="122"/>
        <end position="277"/>
    </location>
</feature>
<keyword evidence="6" id="KW-0411">Iron-sulfur</keyword>
<reference evidence="10" key="1">
    <citation type="submission" date="2018-08" db="EMBL/GenBank/DDBJ databases">
        <authorList>
            <person name="Liu Z.-W."/>
            <person name="Du Z.-J."/>
        </authorList>
    </citation>
    <scope>NUCLEOTIDE SEQUENCE [LARGE SCALE GENOMIC DNA]</scope>
    <source>
        <strain evidence="10">H4X</strain>
    </source>
</reference>
<dbReference type="Gene3D" id="1.20.120.330">
    <property type="entry name" value="Nucleotidyltransferases domain 2"/>
    <property type="match status" value="1"/>
</dbReference>
<dbReference type="GO" id="GO:0016491">
    <property type="term" value="F:oxidoreductase activity"/>
    <property type="evidence" value="ECO:0007669"/>
    <property type="project" value="UniProtKB-KW"/>
</dbReference>
<accession>A0A3D8LFF7</accession>
<dbReference type="OrthoDB" id="9803707at2"/>
<dbReference type="SUPFAM" id="SSF55124">
    <property type="entry name" value="Nitrite/Sulfite reductase N-terminal domain-like"/>
    <property type="match status" value="2"/>
</dbReference>
<dbReference type="Pfam" id="PF01077">
    <property type="entry name" value="NIR_SIR"/>
    <property type="match status" value="2"/>
</dbReference>
<dbReference type="InterPro" id="IPR051329">
    <property type="entry name" value="NIR_SIR_4Fe-4S"/>
</dbReference>
<dbReference type="EMBL" id="QRGR01000005">
    <property type="protein sequence ID" value="RDV16179.1"/>
    <property type="molecule type" value="Genomic_DNA"/>
</dbReference>
<dbReference type="AlphaFoldDB" id="A0A3D8LFF7"/>
<evidence type="ECO:0000256" key="1">
    <source>
        <dbReference type="ARBA" id="ARBA00022485"/>
    </source>
</evidence>
<dbReference type="PANTHER" id="PTHR32439:SF9">
    <property type="entry name" value="BLR3264 PROTEIN"/>
    <property type="match status" value="1"/>
</dbReference>
<organism evidence="9 10">
    <name type="scientific">Pontibacter diazotrophicus</name>
    <dbReference type="NCBI Taxonomy" id="1400979"/>
    <lineage>
        <taxon>Bacteria</taxon>
        <taxon>Pseudomonadati</taxon>
        <taxon>Bacteroidota</taxon>
        <taxon>Cytophagia</taxon>
        <taxon>Cytophagales</taxon>
        <taxon>Hymenobacteraceae</taxon>
        <taxon>Pontibacter</taxon>
    </lineage>
</organism>
<keyword evidence="4" id="KW-0560">Oxidoreductase</keyword>
<dbReference type="InterPro" id="IPR006067">
    <property type="entry name" value="NO2/SO3_Rdtase_4Fe4S_dom"/>
</dbReference>
<evidence type="ECO:0000256" key="3">
    <source>
        <dbReference type="ARBA" id="ARBA00022723"/>
    </source>
</evidence>
<dbReference type="GO" id="GO:0051539">
    <property type="term" value="F:4 iron, 4 sulfur cluster binding"/>
    <property type="evidence" value="ECO:0007669"/>
    <property type="project" value="UniProtKB-KW"/>
</dbReference>
<keyword evidence="2" id="KW-0349">Heme</keyword>
<name>A0A3D8LFF7_9BACT</name>
<evidence type="ECO:0000256" key="4">
    <source>
        <dbReference type="ARBA" id="ARBA00023002"/>
    </source>
</evidence>
<evidence type="ECO:0000313" key="10">
    <source>
        <dbReference type="Proteomes" id="UP000256708"/>
    </source>
</evidence>
<keyword evidence="1" id="KW-0004">4Fe-4S</keyword>
<dbReference type="PANTHER" id="PTHR32439">
    <property type="entry name" value="FERREDOXIN--NITRITE REDUCTASE, CHLOROPLASTIC"/>
    <property type="match status" value="1"/>
</dbReference>
<keyword evidence="5" id="KW-0408">Iron</keyword>
<dbReference type="InterPro" id="IPR005117">
    <property type="entry name" value="NiRdtase/SiRdtase_haem-b_fer"/>
</dbReference>
<protein>
    <submittedName>
        <fullName evidence="9">Nitrite reductase</fullName>
    </submittedName>
</protein>
<evidence type="ECO:0000259" key="7">
    <source>
        <dbReference type="Pfam" id="PF01077"/>
    </source>
</evidence>
<keyword evidence="10" id="KW-1185">Reference proteome</keyword>
<dbReference type="Gene3D" id="3.90.480.10">
    <property type="entry name" value="Sulfite Reductase Hemoprotein,Domain 2"/>
    <property type="match status" value="1"/>
</dbReference>
<dbReference type="Proteomes" id="UP000256708">
    <property type="component" value="Unassembled WGS sequence"/>
</dbReference>
<dbReference type="GO" id="GO:0020037">
    <property type="term" value="F:heme binding"/>
    <property type="evidence" value="ECO:0007669"/>
    <property type="project" value="InterPro"/>
</dbReference>
<gene>
    <name evidence="9" type="ORF">DXT99_05790</name>
</gene>
<evidence type="ECO:0000256" key="6">
    <source>
        <dbReference type="ARBA" id="ARBA00023014"/>
    </source>
</evidence>
<proteinExistence type="predicted"/>
<evidence type="ECO:0000256" key="5">
    <source>
        <dbReference type="ARBA" id="ARBA00023004"/>
    </source>
</evidence>
<evidence type="ECO:0000313" key="9">
    <source>
        <dbReference type="EMBL" id="RDV16179.1"/>
    </source>
</evidence>
<sequence length="710" mass="80192">MQSFRSEIENPIVEKDIIDLEKKIRLYREGKLQEDKFKSLRLARGVYGQRQLGVQMVRIKLPFGRMTTQQLVRIAAISDEYSTGNLHLTTRQDIQIHFVSLDRTPELWANLEKDDITLREACGNTVRNVTASPEAGIDPEEPFDVSLYADAAFRYFLRNPICQDMGRKFKMSFSSSDSDTALSYMHDLGFIPKVKEENGQTIRGFKVMIGGGLGAQPALAHTAYEFLPEDRVIPFIEGVLRIFDRHGERNNRNKARFKYLIGKLGLEEVMRLVNEEYNALKSHSFEIDKAANFDPAMPEVKEIPDYVIEETDKYDTWLKTNVFQQKQEGYYGVYIKVLIGDISSDTARALAPLVREYAADDIRVTQGQNLLLKYVSKEALPYFFSRLDELGLAEPGFNSVADITTCPGTDTCNLGISNSMTTAKVMENVIINEYPELLFNRDIKIKISGCMNSCGQHGMANLGFHGSSLKSGKNVIPALQVLLGGGTVVNGEGRIAQKVLKVPSKRGLEVVRSVINDYQANKLENERFNEYYDRNGKDYFYQMLKPLADLSTLTPDEHIDWGHQEQFETAIGVGECAGVMIDLVATLLYESDEKLEWAAEALEDKRFADAIYYGYASFVSTAKALLLDKNVKCNTQAGIIQDFDTHFVAEGIFNFAPDFTTEVMQINKHKPGEAFAKEYLNKALLFLQEATRYRKEQRDLTAPASIKDEA</sequence>
<dbReference type="GO" id="GO:0046872">
    <property type="term" value="F:metal ion binding"/>
    <property type="evidence" value="ECO:0007669"/>
    <property type="project" value="UniProtKB-KW"/>
</dbReference>
<dbReference type="InterPro" id="IPR036136">
    <property type="entry name" value="Nit/Sulf_reduc_fer-like_dom_sf"/>
</dbReference>
<comment type="caution">
    <text evidence="9">The sequence shown here is derived from an EMBL/GenBank/DDBJ whole genome shotgun (WGS) entry which is preliminary data.</text>
</comment>
<evidence type="ECO:0000256" key="2">
    <source>
        <dbReference type="ARBA" id="ARBA00022617"/>
    </source>
</evidence>
<feature type="domain" description="Nitrite/sulphite reductase 4Fe-4S" evidence="7">
    <location>
        <begin position="398"/>
        <end position="544"/>
    </location>
</feature>
<evidence type="ECO:0000259" key="8">
    <source>
        <dbReference type="Pfam" id="PF03460"/>
    </source>
</evidence>
<dbReference type="SUPFAM" id="SSF56014">
    <property type="entry name" value="Nitrite and sulphite reductase 4Fe-4S domain-like"/>
    <property type="match status" value="2"/>
</dbReference>
<feature type="domain" description="Nitrite/Sulfite reductase ferredoxin-like" evidence="8">
    <location>
        <begin position="47"/>
        <end position="113"/>
    </location>
</feature>
<dbReference type="InterPro" id="IPR045854">
    <property type="entry name" value="NO2/SO3_Rdtase_4Fe4S_sf"/>
</dbReference>
<keyword evidence="3" id="KW-0479">Metal-binding</keyword>
<feature type="domain" description="Nitrite/Sulfite reductase ferredoxin-like" evidence="8">
    <location>
        <begin position="324"/>
        <end position="389"/>
    </location>
</feature>